<protein>
    <submittedName>
        <fullName evidence="1">Uncharacterized protein</fullName>
    </submittedName>
</protein>
<dbReference type="Proteomes" id="UP001152604">
    <property type="component" value="Unassembled WGS sequence"/>
</dbReference>
<proteinExistence type="predicted"/>
<organism evidence="1 2">
    <name type="scientific">Mesorhizobium ventifaucium</name>
    <dbReference type="NCBI Taxonomy" id="666020"/>
    <lineage>
        <taxon>Bacteria</taxon>
        <taxon>Pseudomonadati</taxon>
        <taxon>Pseudomonadota</taxon>
        <taxon>Alphaproteobacteria</taxon>
        <taxon>Hyphomicrobiales</taxon>
        <taxon>Phyllobacteriaceae</taxon>
        <taxon>Mesorhizobium</taxon>
    </lineage>
</organism>
<dbReference type="PROSITE" id="PS51257">
    <property type="entry name" value="PROKAR_LIPOPROTEIN"/>
    <property type="match status" value="1"/>
</dbReference>
<keyword evidence="2" id="KW-1185">Reference proteome</keyword>
<evidence type="ECO:0000313" key="1">
    <source>
        <dbReference type="EMBL" id="CAH2399095.1"/>
    </source>
</evidence>
<reference evidence="1" key="1">
    <citation type="submission" date="2022-03" db="EMBL/GenBank/DDBJ databases">
        <authorList>
            <person name="Brunel B."/>
        </authorList>
    </citation>
    <scope>NUCLEOTIDE SEQUENCE</scope>
    <source>
        <strain evidence="1">STM4922sample</strain>
    </source>
</reference>
<dbReference type="EMBL" id="CAKXZS010000014">
    <property type="protein sequence ID" value="CAH2399095.1"/>
    <property type="molecule type" value="Genomic_DNA"/>
</dbReference>
<sequence length="123" mass="13695">MRTASGSIRKHLPQMVSWLSCSRLNVRRQRGLMQGTRSDTVYPLPRLRIVGEAEKAVADLDEREFAAGADLHHRGVRDVLERFVEPPLPPAVDDLLVQLLAGAEAGQDGVELHARSPHMMRLP</sequence>
<gene>
    <name evidence="1" type="ORF">MES4922_210084</name>
</gene>
<accession>A0ABN8JT76</accession>
<name>A0ABN8JT76_9HYPH</name>
<evidence type="ECO:0000313" key="2">
    <source>
        <dbReference type="Proteomes" id="UP001152604"/>
    </source>
</evidence>
<comment type="caution">
    <text evidence="1">The sequence shown here is derived from an EMBL/GenBank/DDBJ whole genome shotgun (WGS) entry which is preliminary data.</text>
</comment>